<keyword evidence="11" id="KW-0963">Cytoplasm</keyword>
<evidence type="ECO:0000256" key="10">
    <source>
        <dbReference type="ARBA" id="ARBA00048567"/>
    </source>
</evidence>
<feature type="binding site" evidence="11">
    <location>
        <position position="58"/>
    </location>
    <ligand>
        <name>substrate</name>
    </ligand>
</feature>
<evidence type="ECO:0000256" key="4">
    <source>
        <dbReference type="ARBA" id="ARBA00022605"/>
    </source>
</evidence>
<dbReference type="InterPro" id="IPR027417">
    <property type="entry name" value="P-loop_NTPase"/>
</dbReference>
<dbReference type="CDD" id="cd00464">
    <property type="entry name" value="SK"/>
    <property type="match status" value="1"/>
</dbReference>
<keyword evidence="7 11" id="KW-0418">Kinase</keyword>
<sequence length="195" mass="21601">MTRPALVLIGPMGAGKTSVGRKVAKALRRPFYDSDIAVVRAHGPIDRIFAEQGEQVFRVWEREAVATGLAQGGVVSLGGGAVLDTDTQEDLAHHRVALLTVEPRVVASRVAGSDRPLLRGEDALARWEEIHRARSPLYRRLADRTFDTSHGPLQRVVESIVQWAREDQQETGGDPHAGDRQRVPHEQRARDEDVR</sequence>
<evidence type="ECO:0000256" key="11">
    <source>
        <dbReference type="HAMAP-Rule" id="MF_00109"/>
    </source>
</evidence>
<keyword evidence="14" id="KW-1185">Reference proteome</keyword>
<comment type="function">
    <text evidence="11">Catalyzes the specific phosphorylation of the 3-hydroxyl group of shikimic acid using ATP as a cosubstrate.</text>
</comment>
<comment type="subcellular location">
    <subcellularLocation>
        <location evidence="11">Cytoplasm</location>
    </subcellularLocation>
</comment>
<organism evidence="13 14">
    <name type="scientific">Microbacterium aquimaris</name>
    <dbReference type="NCBI Taxonomy" id="459816"/>
    <lineage>
        <taxon>Bacteria</taxon>
        <taxon>Bacillati</taxon>
        <taxon>Actinomycetota</taxon>
        <taxon>Actinomycetes</taxon>
        <taxon>Micrococcales</taxon>
        <taxon>Microbacteriaceae</taxon>
        <taxon>Microbacterium</taxon>
    </lineage>
</organism>
<keyword evidence="5 11" id="KW-0808">Transferase</keyword>
<feature type="binding site" evidence="11">
    <location>
        <position position="134"/>
    </location>
    <ligand>
        <name>substrate</name>
    </ligand>
</feature>
<dbReference type="PRINTS" id="PR01100">
    <property type="entry name" value="SHIKIMTKNASE"/>
</dbReference>
<evidence type="ECO:0000313" key="13">
    <source>
        <dbReference type="EMBL" id="MDZ8162376.1"/>
    </source>
</evidence>
<keyword evidence="9 11" id="KW-0057">Aromatic amino acid biosynthesis</keyword>
<dbReference type="Pfam" id="PF01202">
    <property type="entry name" value="SKI"/>
    <property type="match status" value="1"/>
</dbReference>
<evidence type="ECO:0000256" key="7">
    <source>
        <dbReference type="ARBA" id="ARBA00022777"/>
    </source>
</evidence>
<evidence type="ECO:0000256" key="3">
    <source>
        <dbReference type="ARBA" id="ARBA00012154"/>
    </source>
</evidence>
<keyword evidence="6 11" id="KW-0547">Nucleotide-binding</keyword>
<name>A0ABU5N8I2_9MICO</name>
<gene>
    <name evidence="11" type="primary">aroK</name>
    <name evidence="13" type="ORF">R2Q92_11085</name>
</gene>
<comment type="caution">
    <text evidence="13">The sequence shown here is derived from an EMBL/GenBank/DDBJ whole genome shotgun (WGS) entry which is preliminary data.</text>
</comment>
<dbReference type="GO" id="GO:0004765">
    <property type="term" value="F:shikimate kinase activity"/>
    <property type="evidence" value="ECO:0007669"/>
    <property type="project" value="UniProtKB-EC"/>
</dbReference>
<feature type="compositionally biased region" description="Basic and acidic residues" evidence="12">
    <location>
        <begin position="176"/>
        <end position="195"/>
    </location>
</feature>
<feature type="region of interest" description="Disordered" evidence="12">
    <location>
        <begin position="161"/>
        <end position="195"/>
    </location>
</feature>
<dbReference type="EMBL" id="JAWJYN010000002">
    <property type="protein sequence ID" value="MDZ8162376.1"/>
    <property type="molecule type" value="Genomic_DNA"/>
</dbReference>
<dbReference type="InterPro" id="IPR023000">
    <property type="entry name" value="Shikimate_kinase_CS"/>
</dbReference>
<comment type="similarity">
    <text evidence="2 11">Belongs to the shikimate kinase family.</text>
</comment>
<feature type="binding site" evidence="11">
    <location>
        <position position="115"/>
    </location>
    <ligand>
        <name>ATP</name>
        <dbReference type="ChEBI" id="CHEBI:30616"/>
    </ligand>
</feature>
<comment type="caution">
    <text evidence="11">Lacks conserved residue(s) required for the propagation of feature annotation.</text>
</comment>
<comment type="cofactor">
    <cofactor evidence="11">
        <name>Mg(2+)</name>
        <dbReference type="ChEBI" id="CHEBI:18420"/>
    </cofactor>
    <text evidence="11">Binds 1 Mg(2+) ion per subunit.</text>
</comment>
<accession>A0ABU5N8I2</accession>
<feature type="binding site" evidence="11">
    <location>
        <begin position="13"/>
        <end position="18"/>
    </location>
    <ligand>
        <name>ATP</name>
        <dbReference type="ChEBI" id="CHEBI:30616"/>
    </ligand>
</feature>
<dbReference type="SUPFAM" id="SSF52540">
    <property type="entry name" value="P-loop containing nucleoside triphosphate hydrolases"/>
    <property type="match status" value="1"/>
</dbReference>
<comment type="catalytic activity">
    <reaction evidence="10 11">
        <text>shikimate + ATP = 3-phosphoshikimate + ADP + H(+)</text>
        <dbReference type="Rhea" id="RHEA:13121"/>
        <dbReference type="ChEBI" id="CHEBI:15378"/>
        <dbReference type="ChEBI" id="CHEBI:30616"/>
        <dbReference type="ChEBI" id="CHEBI:36208"/>
        <dbReference type="ChEBI" id="CHEBI:145989"/>
        <dbReference type="ChEBI" id="CHEBI:456216"/>
        <dbReference type="EC" id="2.7.1.71"/>
    </reaction>
</comment>
<dbReference type="InterPro" id="IPR031322">
    <property type="entry name" value="Shikimate/glucono_kinase"/>
</dbReference>
<feature type="binding site" evidence="11">
    <location>
        <position position="17"/>
    </location>
    <ligand>
        <name>Mg(2+)</name>
        <dbReference type="ChEBI" id="CHEBI:18420"/>
    </ligand>
</feature>
<protein>
    <recommendedName>
        <fullName evidence="3 11">Shikimate kinase</fullName>
        <shortName evidence="11">SK</shortName>
        <ecNumber evidence="3 11">2.7.1.71</ecNumber>
    </recommendedName>
</protein>
<dbReference type="Proteomes" id="UP001291912">
    <property type="component" value="Unassembled WGS sequence"/>
</dbReference>
<dbReference type="EC" id="2.7.1.71" evidence="3 11"/>
<evidence type="ECO:0000256" key="5">
    <source>
        <dbReference type="ARBA" id="ARBA00022679"/>
    </source>
</evidence>
<dbReference type="PANTHER" id="PTHR21087">
    <property type="entry name" value="SHIKIMATE KINASE"/>
    <property type="match status" value="1"/>
</dbReference>
<feature type="binding site" evidence="11">
    <location>
        <position position="35"/>
    </location>
    <ligand>
        <name>substrate</name>
    </ligand>
</feature>
<dbReference type="Gene3D" id="3.40.50.300">
    <property type="entry name" value="P-loop containing nucleotide triphosphate hydrolases"/>
    <property type="match status" value="1"/>
</dbReference>
<dbReference type="InterPro" id="IPR000623">
    <property type="entry name" value="Shikimate_kinase/TSH1"/>
</dbReference>
<dbReference type="RefSeq" id="WP_194424834.1">
    <property type="nucleotide sequence ID" value="NZ_BAAAPT010000002.1"/>
</dbReference>
<reference evidence="13 14" key="1">
    <citation type="submission" date="2023-10" db="EMBL/GenBank/DDBJ databases">
        <title>Microbacterium xanthum sp. nov., isolated from seaweed.</title>
        <authorList>
            <person name="Lee S.D."/>
        </authorList>
    </citation>
    <scope>NUCLEOTIDE SEQUENCE [LARGE SCALE GENOMIC DNA]</scope>
    <source>
        <strain evidence="13 14">KCTC 19124</strain>
    </source>
</reference>
<dbReference type="PROSITE" id="PS01128">
    <property type="entry name" value="SHIKIMATE_KINASE"/>
    <property type="match status" value="1"/>
</dbReference>
<evidence type="ECO:0000256" key="8">
    <source>
        <dbReference type="ARBA" id="ARBA00022840"/>
    </source>
</evidence>
<keyword evidence="4 11" id="KW-0028">Amino-acid biosynthesis</keyword>
<evidence type="ECO:0000256" key="9">
    <source>
        <dbReference type="ARBA" id="ARBA00023141"/>
    </source>
</evidence>
<evidence type="ECO:0000313" key="14">
    <source>
        <dbReference type="Proteomes" id="UP001291912"/>
    </source>
</evidence>
<dbReference type="PANTHER" id="PTHR21087:SF16">
    <property type="entry name" value="SHIKIMATE KINASE 1, CHLOROPLASTIC"/>
    <property type="match status" value="1"/>
</dbReference>
<proteinExistence type="inferred from homology"/>
<evidence type="ECO:0000256" key="12">
    <source>
        <dbReference type="SAM" id="MobiDB-lite"/>
    </source>
</evidence>
<keyword evidence="8 11" id="KW-0067">ATP-binding</keyword>
<keyword evidence="11" id="KW-0460">Magnesium</keyword>
<dbReference type="HAMAP" id="MF_00109">
    <property type="entry name" value="Shikimate_kinase"/>
    <property type="match status" value="1"/>
</dbReference>
<comment type="pathway">
    <text evidence="1 11">Metabolic intermediate biosynthesis; chorismate biosynthesis; chorismate from D-erythrose 4-phosphate and phosphoenolpyruvate: step 5/7.</text>
</comment>
<evidence type="ECO:0000256" key="6">
    <source>
        <dbReference type="ARBA" id="ARBA00022741"/>
    </source>
</evidence>
<evidence type="ECO:0000256" key="1">
    <source>
        <dbReference type="ARBA" id="ARBA00004842"/>
    </source>
</evidence>
<feature type="binding site" evidence="11">
    <location>
        <position position="79"/>
    </location>
    <ligand>
        <name>substrate</name>
    </ligand>
</feature>
<evidence type="ECO:0000256" key="2">
    <source>
        <dbReference type="ARBA" id="ARBA00006997"/>
    </source>
</evidence>
<keyword evidence="11" id="KW-0479">Metal-binding</keyword>
<comment type="subunit">
    <text evidence="11">Monomer.</text>
</comment>